<dbReference type="EC" id="3.4.16.4" evidence="3"/>
<evidence type="ECO:0000256" key="2">
    <source>
        <dbReference type="ARBA" id="ARBA00022801"/>
    </source>
</evidence>
<dbReference type="RefSeq" id="WP_261272514.1">
    <property type="nucleotide sequence ID" value="NZ_JAMTCC010000013.1"/>
</dbReference>
<dbReference type="PRINTS" id="PR00922">
    <property type="entry name" value="DADACBPTASE3"/>
</dbReference>
<evidence type="ECO:0000313" key="4">
    <source>
        <dbReference type="Proteomes" id="UP001155604"/>
    </source>
</evidence>
<proteinExistence type="inferred from homology"/>
<dbReference type="InterPro" id="IPR000667">
    <property type="entry name" value="Peptidase_S13"/>
</dbReference>
<dbReference type="Gene3D" id="3.40.710.10">
    <property type="entry name" value="DD-peptidase/beta-lactamase superfamily"/>
    <property type="match status" value="2"/>
</dbReference>
<accession>A0A9X2WUG6</accession>
<dbReference type="Pfam" id="PF02113">
    <property type="entry name" value="Peptidase_S13"/>
    <property type="match status" value="1"/>
</dbReference>
<evidence type="ECO:0000313" key="3">
    <source>
        <dbReference type="EMBL" id="MCT7945551.1"/>
    </source>
</evidence>
<dbReference type="PANTHER" id="PTHR30023">
    <property type="entry name" value="D-ALANYL-D-ALANINE CARBOXYPEPTIDASE"/>
    <property type="match status" value="1"/>
</dbReference>
<organism evidence="3 4">
    <name type="scientific">Shewanella septentrionalis</name>
    <dbReference type="NCBI Taxonomy" id="2952223"/>
    <lineage>
        <taxon>Bacteria</taxon>
        <taxon>Pseudomonadati</taxon>
        <taxon>Pseudomonadota</taxon>
        <taxon>Gammaproteobacteria</taxon>
        <taxon>Alteromonadales</taxon>
        <taxon>Shewanellaceae</taxon>
        <taxon>Shewanella</taxon>
    </lineage>
</organism>
<dbReference type="NCBIfam" id="TIGR00666">
    <property type="entry name" value="PBP4"/>
    <property type="match status" value="1"/>
</dbReference>
<protein>
    <submittedName>
        <fullName evidence="3">D-alanyl-D-alanine carboxypeptidase/D-alanyl-D-alanine-endopeptidase</fullName>
        <ecNumber evidence="3">3.4.16.4</ecNumber>
    </submittedName>
</protein>
<dbReference type="PANTHER" id="PTHR30023:SF0">
    <property type="entry name" value="PENICILLIN-SENSITIVE CARBOXYPEPTIDASE A"/>
    <property type="match status" value="1"/>
</dbReference>
<dbReference type="AlphaFoldDB" id="A0A9X2WUG6"/>
<dbReference type="Gene3D" id="3.50.80.20">
    <property type="entry name" value="D-Ala-D-Ala carboxypeptidase C, peptidase S13"/>
    <property type="match status" value="1"/>
</dbReference>
<dbReference type="GO" id="GO:0006508">
    <property type="term" value="P:proteolysis"/>
    <property type="evidence" value="ECO:0007669"/>
    <property type="project" value="InterPro"/>
</dbReference>
<evidence type="ECO:0000256" key="1">
    <source>
        <dbReference type="ARBA" id="ARBA00006096"/>
    </source>
</evidence>
<keyword evidence="3" id="KW-0121">Carboxypeptidase</keyword>
<reference evidence="3" key="1">
    <citation type="journal article" date="2023" name="Int. J. Syst. Evol. Microbiol.">
        <title>&lt;i&gt;Shewanella septentrionalis&lt;/i&gt; sp. nov. and &lt;i&gt;Shewanella holmiensis&lt;/i&gt; sp. nov., isolated from Baltic Sea water and sediments.</title>
        <authorList>
            <person name="Martin-Rodriguez A.J."/>
            <person name="Thorell K."/>
            <person name="Joffre E."/>
            <person name="Jensie-Markopoulos S."/>
            <person name="Moore E.R.B."/>
            <person name="Sjoling A."/>
        </authorList>
    </citation>
    <scope>NUCLEOTIDE SEQUENCE</scope>
    <source>
        <strain evidence="3">SP1W3</strain>
    </source>
</reference>
<dbReference type="GO" id="GO:0000270">
    <property type="term" value="P:peptidoglycan metabolic process"/>
    <property type="evidence" value="ECO:0007669"/>
    <property type="project" value="TreeGrafter"/>
</dbReference>
<keyword evidence="4" id="KW-1185">Reference proteome</keyword>
<gene>
    <name evidence="3" type="primary">dacB</name>
    <name evidence="3" type="ORF">NE536_09240</name>
</gene>
<keyword evidence="3" id="KW-0645">Protease</keyword>
<name>A0A9X2WUG6_9GAMM</name>
<dbReference type="Proteomes" id="UP001155604">
    <property type="component" value="Unassembled WGS sequence"/>
</dbReference>
<sequence>METLLKTTLYASLLLAASHNIARAEQIDAGAIEIQTTSLSQAVSKISPRHSQIALLAMDMSSNQVIFSQQAETLFIPASTQKLLTAVSAMAQLGPDFRYITELWTDAPIRKGHIAGSAYLRFSGDPTLTQPDLKAIFASLVKQGINRIDGHLYLLGDKQEQMQAPGWVWDDLGICFAAPVSSYIINQNCVYGQFNPSTANKPSQVSLRTGSYGVKVSSDAVFDPKASREFCQLDLVRLAQNNYHLRGCYPGGEAIGLAIAVSDPFKFAQDNLTSLLKGEMSLAGKVKLGTSLPKKAKLIASHSSAPLPELLDAMLLKSDNLIADSLFKQLGKSYFNAQGSFTNGAAAMQRILTELGVDLSNANIVDGSGLSRYNLLNAQQLAAVLALIHKDSRFSPLMTSLPQAGISGTLRYRMGYNKPPLKQQIFAKTGSMQGVSNLAGFIRLPEHSDTLFVVLENGMSPELKHQHKPSFNAEFLKQLISVLQVPSPTTAALSTAAHSVQD</sequence>
<dbReference type="GO" id="GO:0009002">
    <property type="term" value="F:serine-type D-Ala-D-Ala carboxypeptidase activity"/>
    <property type="evidence" value="ECO:0007669"/>
    <property type="project" value="UniProtKB-EC"/>
</dbReference>
<comment type="caution">
    <text evidence="3">The sequence shown here is derived from an EMBL/GenBank/DDBJ whole genome shotgun (WGS) entry which is preliminary data.</text>
</comment>
<dbReference type="InterPro" id="IPR012338">
    <property type="entry name" value="Beta-lactam/transpept-like"/>
</dbReference>
<dbReference type="SUPFAM" id="SSF56601">
    <property type="entry name" value="beta-lactamase/transpeptidase-like"/>
    <property type="match status" value="1"/>
</dbReference>
<comment type="similarity">
    <text evidence="1">Belongs to the peptidase S13 family.</text>
</comment>
<dbReference type="EMBL" id="JAMTCC010000013">
    <property type="protein sequence ID" value="MCT7945551.1"/>
    <property type="molecule type" value="Genomic_DNA"/>
</dbReference>
<keyword evidence="2 3" id="KW-0378">Hydrolase</keyword>